<evidence type="ECO:0000256" key="1">
    <source>
        <dbReference type="ARBA" id="ARBA00023157"/>
    </source>
</evidence>
<proteinExistence type="predicted"/>
<dbReference type="EnsemblMetazoa" id="G9751.1">
    <property type="protein sequence ID" value="G9751.1:cds"/>
    <property type="gene ID" value="G9751"/>
</dbReference>
<dbReference type="InterPro" id="IPR050111">
    <property type="entry name" value="C-type_lectin/snaclec_domain"/>
</dbReference>
<dbReference type="Proteomes" id="UP000005408">
    <property type="component" value="Unassembled WGS sequence"/>
</dbReference>
<organism evidence="3 4">
    <name type="scientific">Magallana gigas</name>
    <name type="common">Pacific oyster</name>
    <name type="synonym">Crassostrea gigas</name>
    <dbReference type="NCBI Taxonomy" id="29159"/>
    <lineage>
        <taxon>Eukaryota</taxon>
        <taxon>Metazoa</taxon>
        <taxon>Spiralia</taxon>
        <taxon>Lophotrochozoa</taxon>
        <taxon>Mollusca</taxon>
        <taxon>Bivalvia</taxon>
        <taxon>Autobranchia</taxon>
        <taxon>Pteriomorphia</taxon>
        <taxon>Ostreida</taxon>
        <taxon>Ostreoidea</taxon>
        <taxon>Ostreidae</taxon>
        <taxon>Magallana</taxon>
    </lineage>
</organism>
<evidence type="ECO:0000313" key="3">
    <source>
        <dbReference type="EnsemblMetazoa" id="G9751.1:cds"/>
    </source>
</evidence>
<name>A0A8W8P4E8_MAGGI</name>
<evidence type="ECO:0000259" key="2">
    <source>
        <dbReference type="PROSITE" id="PS50041"/>
    </source>
</evidence>
<dbReference type="InterPro" id="IPR018378">
    <property type="entry name" value="C-type_lectin_CS"/>
</dbReference>
<dbReference type="PROSITE" id="PS00615">
    <property type="entry name" value="C_TYPE_LECTIN_1"/>
    <property type="match status" value="1"/>
</dbReference>
<accession>A0A8W8P4E8</accession>
<reference evidence="3" key="1">
    <citation type="submission" date="2022-08" db="UniProtKB">
        <authorList>
            <consortium name="EnsemblMetazoa"/>
        </authorList>
    </citation>
    <scope>IDENTIFICATION</scope>
    <source>
        <strain evidence="3">05x7-T-G4-1.051#20</strain>
    </source>
</reference>
<protein>
    <recommendedName>
        <fullName evidence="2">C-type lectin domain-containing protein</fullName>
    </recommendedName>
</protein>
<dbReference type="SUPFAM" id="SSF56436">
    <property type="entry name" value="C-type lectin-like"/>
    <property type="match status" value="1"/>
</dbReference>
<feature type="domain" description="C-type lectin" evidence="2">
    <location>
        <begin position="124"/>
        <end position="233"/>
    </location>
</feature>
<dbReference type="PANTHER" id="PTHR22803">
    <property type="entry name" value="MANNOSE, PHOSPHOLIPASE, LECTIN RECEPTOR RELATED"/>
    <property type="match status" value="1"/>
</dbReference>
<dbReference type="Gene3D" id="3.10.100.10">
    <property type="entry name" value="Mannose-Binding Protein A, subunit A"/>
    <property type="match status" value="1"/>
</dbReference>
<dbReference type="InterPro" id="IPR016186">
    <property type="entry name" value="C-type_lectin-like/link_sf"/>
</dbReference>
<dbReference type="Pfam" id="PF00059">
    <property type="entry name" value="Lectin_C"/>
    <property type="match status" value="1"/>
</dbReference>
<evidence type="ECO:0000313" key="4">
    <source>
        <dbReference type="Proteomes" id="UP000005408"/>
    </source>
</evidence>
<dbReference type="InterPro" id="IPR016187">
    <property type="entry name" value="CTDL_fold"/>
</dbReference>
<dbReference type="SMART" id="SM00034">
    <property type="entry name" value="CLECT"/>
    <property type="match status" value="1"/>
</dbReference>
<dbReference type="CDD" id="cd00037">
    <property type="entry name" value="CLECT"/>
    <property type="match status" value="1"/>
</dbReference>
<dbReference type="InterPro" id="IPR001304">
    <property type="entry name" value="C-type_lectin-like"/>
</dbReference>
<keyword evidence="1" id="KW-1015">Disulfide bond</keyword>
<dbReference type="PROSITE" id="PS50041">
    <property type="entry name" value="C_TYPE_LECTIN_2"/>
    <property type="match status" value="1"/>
</dbReference>
<sequence>MGNLIDVFVDTFRVPNFNSSRQMRKLRFDIEQDHKDIVTLLESVKYGIWQKVWTILETKPYLVNCCPENSRWTVFHQAVWLNTKEQIIKLPDLPTIDIEVNTKEAAKGFAMTDGCHTIINATSFSTSADNFANAVAICSGEGSNLVEVRTAEEEAWIWLQSLIRRFNILWIGLTDVVNQNKYVYPSSGRKPIYTNWEKGQPQIGTNEDCAALQTGSRKWHDYPCHHKMHYICKKPAKHFA</sequence>
<keyword evidence="4" id="KW-1185">Reference proteome</keyword>
<dbReference type="AlphaFoldDB" id="A0A8W8P4E8"/>